<dbReference type="InParanoid" id="A0A251SP84"/>
<reference evidence="2" key="1">
    <citation type="journal article" date="2017" name="Nature">
        <title>The sunflower genome provides insights into oil metabolism, flowering and Asterid evolution.</title>
        <authorList>
            <person name="Badouin H."/>
            <person name="Gouzy J."/>
            <person name="Grassa C.J."/>
            <person name="Murat F."/>
            <person name="Staton S.E."/>
            <person name="Cottret L."/>
            <person name="Lelandais-Briere C."/>
            <person name="Owens G.L."/>
            <person name="Carrere S."/>
            <person name="Mayjonade B."/>
            <person name="Legrand L."/>
            <person name="Gill N."/>
            <person name="Kane N.C."/>
            <person name="Bowers J.E."/>
            <person name="Hubner S."/>
            <person name="Bellec A."/>
            <person name="Berard A."/>
            <person name="Berges H."/>
            <person name="Blanchet N."/>
            <person name="Boniface M.C."/>
            <person name="Brunel D."/>
            <person name="Catrice O."/>
            <person name="Chaidir N."/>
            <person name="Claudel C."/>
            <person name="Donnadieu C."/>
            <person name="Faraut T."/>
            <person name="Fievet G."/>
            <person name="Helmstetter N."/>
            <person name="King M."/>
            <person name="Knapp S.J."/>
            <person name="Lai Z."/>
            <person name="Le Paslier M.C."/>
            <person name="Lippi Y."/>
            <person name="Lorenzon L."/>
            <person name="Mandel J.R."/>
            <person name="Marage G."/>
            <person name="Marchand G."/>
            <person name="Marquand E."/>
            <person name="Bret-Mestries E."/>
            <person name="Morien E."/>
            <person name="Nambeesan S."/>
            <person name="Nguyen T."/>
            <person name="Pegot-Espagnet P."/>
            <person name="Pouilly N."/>
            <person name="Raftis F."/>
            <person name="Sallet E."/>
            <person name="Schiex T."/>
            <person name="Thomas J."/>
            <person name="Vandecasteele C."/>
            <person name="Vares D."/>
            <person name="Vear F."/>
            <person name="Vautrin S."/>
            <person name="Crespi M."/>
            <person name="Mangin B."/>
            <person name="Burke J.M."/>
            <person name="Salse J."/>
            <person name="Munos S."/>
            <person name="Vincourt P."/>
            <person name="Rieseberg L.H."/>
            <person name="Langlade N.B."/>
        </authorList>
    </citation>
    <scope>NUCLEOTIDE SEQUENCE [LARGE SCALE GENOMIC DNA]</scope>
    <source>
        <strain evidence="2">cv. SF193</strain>
    </source>
</reference>
<name>A0A251SP84_HELAN</name>
<protein>
    <submittedName>
        <fullName evidence="1">Uncharacterized protein</fullName>
    </submittedName>
</protein>
<organism evidence="1 2">
    <name type="scientific">Helianthus annuus</name>
    <name type="common">Common sunflower</name>
    <dbReference type="NCBI Taxonomy" id="4232"/>
    <lineage>
        <taxon>Eukaryota</taxon>
        <taxon>Viridiplantae</taxon>
        <taxon>Streptophyta</taxon>
        <taxon>Embryophyta</taxon>
        <taxon>Tracheophyta</taxon>
        <taxon>Spermatophyta</taxon>
        <taxon>Magnoliopsida</taxon>
        <taxon>eudicotyledons</taxon>
        <taxon>Gunneridae</taxon>
        <taxon>Pentapetalae</taxon>
        <taxon>asterids</taxon>
        <taxon>campanulids</taxon>
        <taxon>Asterales</taxon>
        <taxon>Asteraceae</taxon>
        <taxon>Asteroideae</taxon>
        <taxon>Heliantheae alliance</taxon>
        <taxon>Heliantheae</taxon>
        <taxon>Helianthus</taxon>
    </lineage>
</organism>
<accession>A0A251SP84</accession>
<dbReference type="Proteomes" id="UP000215914">
    <property type="component" value="Chromosome 13"/>
</dbReference>
<dbReference type="EMBL" id="CM007902">
    <property type="protein sequence ID" value="OTG00554.1"/>
    <property type="molecule type" value="Genomic_DNA"/>
</dbReference>
<evidence type="ECO:0000313" key="1">
    <source>
        <dbReference type="EMBL" id="OTG00554.1"/>
    </source>
</evidence>
<keyword evidence="2" id="KW-1185">Reference proteome</keyword>
<sequence>MMASQVMIWGKIRGVIMLIPKLRLGLCLEGRKLVQTFKEEKRIVKSGYCIYPSWTTGYLS</sequence>
<evidence type="ECO:0000313" key="2">
    <source>
        <dbReference type="Proteomes" id="UP000215914"/>
    </source>
</evidence>
<dbReference type="AlphaFoldDB" id="A0A251SP84"/>
<proteinExistence type="predicted"/>
<gene>
    <name evidence="1" type="ORF">HannXRQ_Chr13g0392351</name>
</gene>